<evidence type="ECO:0000313" key="5">
    <source>
        <dbReference type="Proteomes" id="UP001055303"/>
    </source>
</evidence>
<evidence type="ECO:0000313" key="4">
    <source>
        <dbReference type="Proteomes" id="UP000401717"/>
    </source>
</evidence>
<evidence type="ECO:0000313" key="3">
    <source>
        <dbReference type="EMBL" id="VUF10421.1"/>
    </source>
</evidence>
<reference evidence="2" key="2">
    <citation type="journal article" date="2021" name="Front. Microbiol.">
        <title>Comprehensive Comparative Genomics and Phenotyping of Methylobacterium Species.</title>
        <authorList>
            <person name="Alessa O."/>
            <person name="Ogura Y."/>
            <person name="Fujitani Y."/>
            <person name="Takami H."/>
            <person name="Hayashi T."/>
            <person name="Sahin N."/>
            <person name="Tani A."/>
        </authorList>
    </citation>
    <scope>NUCLEOTIDE SEQUENCE</scope>
    <source>
        <strain evidence="2">DSM 22415</strain>
    </source>
</reference>
<evidence type="ECO:0000313" key="2">
    <source>
        <dbReference type="EMBL" id="GJD57963.1"/>
    </source>
</evidence>
<sequence length="77" mass="7921">MDRQVNIVEEGIDVAVRIGHLSDCLVTHGDAGALAVLAPALFLAANGLVLGLAVMTVALLVRGRMFNAPAAANQART</sequence>
<evidence type="ECO:0000256" key="1">
    <source>
        <dbReference type="SAM" id="Phobius"/>
    </source>
</evidence>
<keyword evidence="1" id="KW-0812">Transmembrane</keyword>
<protein>
    <submittedName>
        <fullName evidence="3">Uncharacterized protein</fullName>
    </submittedName>
</protein>
<keyword evidence="1" id="KW-1133">Transmembrane helix</keyword>
<dbReference type="EMBL" id="CABFVH010000001">
    <property type="protein sequence ID" value="VUF10421.1"/>
    <property type="molecule type" value="Genomic_DNA"/>
</dbReference>
<feature type="transmembrane region" description="Helical" evidence="1">
    <location>
        <begin position="36"/>
        <end position="61"/>
    </location>
</feature>
<organism evidence="3 4">
    <name type="scientific">Methylobacterium dankookense</name>
    <dbReference type="NCBI Taxonomy" id="560405"/>
    <lineage>
        <taxon>Bacteria</taxon>
        <taxon>Pseudomonadati</taxon>
        <taxon>Pseudomonadota</taxon>
        <taxon>Alphaproteobacteria</taxon>
        <taxon>Hyphomicrobiales</taxon>
        <taxon>Methylobacteriaceae</taxon>
        <taxon>Methylobacterium</taxon>
    </lineage>
</organism>
<dbReference type="EMBL" id="BPQI01000127">
    <property type="protein sequence ID" value="GJD57963.1"/>
    <property type="molecule type" value="Genomic_DNA"/>
</dbReference>
<accession>A0A564FSN2</accession>
<keyword evidence="5" id="KW-1185">Reference proteome</keyword>
<dbReference type="Proteomes" id="UP001055303">
    <property type="component" value="Unassembled WGS sequence"/>
</dbReference>
<dbReference type="AlphaFoldDB" id="A0A564FSN2"/>
<name>A0A564FSN2_9HYPH</name>
<reference evidence="3 4" key="1">
    <citation type="submission" date="2019-06" db="EMBL/GenBank/DDBJ databases">
        <authorList>
            <person name="Rodrigo-Torres L."/>
            <person name="Arahal R. D."/>
            <person name="Lucena T."/>
        </authorList>
    </citation>
    <scope>NUCLEOTIDE SEQUENCE [LARGE SCALE GENOMIC DNA]</scope>
    <source>
        <strain evidence="3 4">SW08-7</strain>
    </source>
</reference>
<dbReference type="Proteomes" id="UP000401717">
    <property type="component" value="Unassembled WGS sequence"/>
</dbReference>
<gene>
    <name evidence="2" type="ORF">IFDJLNFL_3877</name>
    <name evidence="3" type="ORF">MTDSW087_00088</name>
</gene>
<keyword evidence="1" id="KW-0472">Membrane</keyword>
<reference evidence="2" key="3">
    <citation type="submission" date="2021-08" db="EMBL/GenBank/DDBJ databases">
        <authorList>
            <person name="Tani A."/>
            <person name="Ola A."/>
            <person name="Ogura Y."/>
            <person name="Katsura K."/>
            <person name="Hayashi T."/>
        </authorList>
    </citation>
    <scope>NUCLEOTIDE SEQUENCE</scope>
    <source>
        <strain evidence="2">DSM 22415</strain>
    </source>
</reference>
<proteinExistence type="predicted"/>